<feature type="domain" description="RDD" evidence="7">
    <location>
        <begin position="69"/>
        <end position="176"/>
    </location>
</feature>
<dbReference type="InterPro" id="IPR010432">
    <property type="entry name" value="RDD"/>
</dbReference>
<keyword evidence="4 6" id="KW-1133">Transmembrane helix</keyword>
<keyword evidence="9" id="KW-1185">Reference proteome</keyword>
<feature type="transmembrane region" description="Helical" evidence="6">
    <location>
        <begin position="80"/>
        <end position="101"/>
    </location>
</feature>
<name>A0A2U2B759_9BACT</name>
<dbReference type="Pfam" id="PF06271">
    <property type="entry name" value="RDD"/>
    <property type="match status" value="1"/>
</dbReference>
<feature type="transmembrane region" description="Helical" evidence="6">
    <location>
        <begin position="113"/>
        <end position="130"/>
    </location>
</feature>
<comment type="caution">
    <text evidence="8">The sequence shown here is derived from an EMBL/GenBank/DDBJ whole genome shotgun (WGS) entry which is preliminary data.</text>
</comment>
<comment type="subcellular location">
    <subcellularLocation>
        <location evidence="1">Cell membrane</location>
        <topology evidence="1">Multi-pass membrane protein</topology>
    </subcellularLocation>
</comment>
<evidence type="ECO:0000313" key="8">
    <source>
        <dbReference type="EMBL" id="PWD98897.1"/>
    </source>
</evidence>
<evidence type="ECO:0000256" key="2">
    <source>
        <dbReference type="ARBA" id="ARBA00022475"/>
    </source>
</evidence>
<dbReference type="RefSeq" id="WP_109264896.1">
    <property type="nucleotide sequence ID" value="NZ_QEWP01000010.1"/>
</dbReference>
<accession>A0A2U2B759</accession>
<keyword evidence="2" id="KW-1003">Cell membrane</keyword>
<evidence type="ECO:0000256" key="3">
    <source>
        <dbReference type="ARBA" id="ARBA00022692"/>
    </source>
</evidence>
<organism evidence="8 9">
    <name type="scientific">Marinilabilia rubra</name>
    <dbReference type="NCBI Taxonomy" id="2162893"/>
    <lineage>
        <taxon>Bacteria</taxon>
        <taxon>Pseudomonadati</taxon>
        <taxon>Bacteroidota</taxon>
        <taxon>Bacteroidia</taxon>
        <taxon>Marinilabiliales</taxon>
        <taxon>Marinilabiliaceae</taxon>
        <taxon>Marinilabilia</taxon>
    </lineage>
</organism>
<protein>
    <recommendedName>
        <fullName evidence="7">RDD domain-containing protein</fullName>
    </recommendedName>
</protein>
<dbReference type="Proteomes" id="UP000244956">
    <property type="component" value="Unassembled WGS sequence"/>
</dbReference>
<dbReference type="InterPro" id="IPR051791">
    <property type="entry name" value="Pra-immunoreactive"/>
</dbReference>
<dbReference type="PANTHER" id="PTHR36115:SF4">
    <property type="entry name" value="MEMBRANE PROTEIN"/>
    <property type="match status" value="1"/>
</dbReference>
<dbReference type="AlphaFoldDB" id="A0A2U2B759"/>
<evidence type="ECO:0000259" key="7">
    <source>
        <dbReference type="Pfam" id="PF06271"/>
    </source>
</evidence>
<reference evidence="8 9" key="1">
    <citation type="submission" date="2018-05" db="EMBL/GenBank/DDBJ databases">
        <title>Marinilabilia rubrum sp. nov., isolated from saltern sediment.</title>
        <authorList>
            <person name="Zhang R."/>
        </authorList>
    </citation>
    <scope>NUCLEOTIDE SEQUENCE [LARGE SCALE GENOMIC DNA]</scope>
    <source>
        <strain evidence="8 9">WTE16</strain>
    </source>
</reference>
<dbReference type="OrthoDB" id="762068at2"/>
<evidence type="ECO:0000256" key="5">
    <source>
        <dbReference type="ARBA" id="ARBA00023136"/>
    </source>
</evidence>
<keyword evidence="3 6" id="KW-0812">Transmembrane</keyword>
<keyword evidence="5 6" id="KW-0472">Membrane</keyword>
<evidence type="ECO:0000256" key="6">
    <source>
        <dbReference type="SAM" id="Phobius"/>
    </source>
</evidence>
<evidence type="ECO:0000313" key="9">
    <source>
        <dbReference type="Proteomes" id="UP000244956"/>
    </source>
</evidence>
<evidence type="ECO:0000256" key="1">
    <source>
        <dbReference type="ARBA" id="ARBA00004651"/>
    </source>
</evidence>
<dbReference type="GO" id="GO:0005886">
    <property type="term" value="C:plasma membrane"/>
    <property type="evidence" value="ECO:0007669"/>
    <property type="project" value="UniProtKB-SubCell"/>
</dbReference>
<dbReference type="PANTHER" id="PTHR36115">
    <property type="entry name" value="PROLINE-RICH ANTIGEN HOMOLOG-RELATED"/>
    <property type="match status" value="1"/>
</dbReference>
<evidence type="ECO:0000256" key="4">
    <source>
        <dbReference type="ARBA" id="ARBA00022989"/>
    </source>
</evidence>
<sequence length="197" mass="22384">MEREKQLRFCKICKNQKFDIKQGIICGLTGQRATFALECDQFEGDAKLKEEQTAKDLQNASTNKISNQGTRFANYILDSIFLMGFSFVGAFILVFLLSLFSNQLFHVLNSNRPLIFFHVFVVSFLYYTILEYASGRSIAKYITKTKVVTENGESPGFQAILIRSLCRFIPFDALSFLGGEESGWHDRISGTRVISIK</sequence>
<gene>
    <name evidence="8" type="ORF">DDZ16_12925</name>
</gene>
<dbReference type="EMBL" id="QEWP01000010">
    <property type="protein sequence ID" value="PWD98897.1"/>
    <property type="molecule type" value="Genomic_DNA"/>
</dbReference>
<proteinExistence type="predicted"/>